<evidence type="ECO:0000256" key="4">
    <source>
        <dbReference type="ARBA" id="ARBA00022827"/>
    </source>
</evidence>
<evidence type="ECO:0000256" key="1">
    <source>
        <dbReference type="ARBA" id="ARBA00005817"/>
    </source>
</evidence>
<gene>
    <name evidence="8" type="ORF">MM59RIKEN_01410</name>
</gene>
<dbReference type="Gene3D" id="3.40.50.1220">
    <property type="entry name" value="TPP-binding domain"/>
    <property type="match status" value="1"/>
</dbReference>
<sequence>MSKDIYVVVEQRNGNIQKVTYELISEATKLAADLGEQVVAVLMGYKIADKAQSLIHYGAQKVLVLDAPVLEHYTTEPYVRGIEYVIKNYEPNIVLFGASSIGRDMAPRIAGRVHTGLTADCTRLDVEVSKYQEYLRKATNLPEEKIMALDTSDRNLKMTRPAFGGNVMATIVCRNYRPQMATVRPGVMELGEKDTSRTGEVVMVDAGLTEADMNVEILDVVKQTKKAVDITDAKILVSGGRGVGGPEGYNPLRELAAELGGEVSSSRIGVDSGWIEKDRQVGQTGKTVHPELYIACGISGAIQHQAGMEDSEFILAINTDKFCPMMQLADLGIVGDLKKIVPALTEAVKAYKAKKAAL</sequence>
<dbReference type="PANTHER" id="PTHR43153">
    <property type="entry name" value="ELECTRON TRANSFER FLAVOPROTEIN ALPHA"/>
    <property type="match status" value="1"/>
</dbReference>
<feature type="binding site" evidence="6">
    <location>
        <begin position="280"/>
        <end position="284"/>
    </location>
    <ligand>
        <name>FAD</name>
        <dbReference type="ChEBI" id="CHEBI:57692"/>
    </ligand>
</feature>
<dbReference type="SUPFAM" id="SSF52467">
    <property type="entry name" value="DHS-like NAD/FAD-binding domain"/>
    <property type="match status" value="1"/>
</dbReference>
<dbReference type="GO" id="GO:0050660">
    <property type="term" value="F:flavin adenine dinucleotide binding"/>
    <property type="evidence" value="ECO:0007669"/>
    <property type="project" value="InterPro"/>
</dbReference>
<evidence type="ECO:0000256" key="6">
    <source>
        <dbReference type="PIRSR" id="PIRSR000089-1"/>
    </source>
</evidence>
<keyword evidence="2" id="KW-0813">Transport</keyword>
<dbReference type="Gene3D" id="3.40.50.620">
    <property type="entry name" value="HUPs"/>
    <property type="match status" value="1"/>
</dbReference>
<evidence type="ECO:0000313" key="9">
    <source>
        <dbReference type="Proteomes" id="UP000679848"/>
    </source>
</evidence>
<evidence type="ECO:0000313" key="8">
    <source>
        <dbReference type="EMBL" id="BCK82822.1"/>
    </source>
</evidence>
<dbReference type="Proteomes" id="UP000679848">
    <property type="component" value="Chromosome"/>
</dbReference>
<dbReference type="InterPro" id="IPR001308">
    <property type="entry name" value="ETF_a/FixB"/>
</dbReference>
<keyword evidence="5" id="KW-0249">Electron transport</keyword>
<dbReference type="PIRSF" id="PIRSF000089">
    <property type="entry name" value="Electra_flavoP_a"/>
    <property type="match status" value="1"/>
</dbReference>
<dbReference type="GO" id="GO:0033539">
    <property type="term" value="P:fatty acid beta-oxidation using acyl-CoA dehydrogenase"/>
    <property type="evidence" value="ECO:0007669"/>
    <property type="project" value="TreeGrafter"/>
</dbReference>
<feature type="binding site" evidence="6">
    <location>
        <begin position="297"/>
        <end position="304"/>
    </location>
    <ligand>
        <name>FAD</name>
        <dbReference type="ChEBI" id="CHEBI:57692"/>
    </ligand>
</feature>
<dbReference type="AlphaFoldDB" id="A0A810Q989"/>
<evidence type="ECO:0000259" key="7">
    <source>
        <dbReference type="SMART" id="SM00893"/>
    </source>
</evidence>
<feature type="binding site" evidence="6">
    <location>
        <position position="241"/>
    </location>
    <ligand>
        <name>FAD</name>
        <dbReference type="ChEBI" id="CHEBI:57692"/>
    </ligand>
</feature>
<reference evidence="8" key="1">
    <citation type="submission" date="2020-09" db="EMBL/GenBank/DDBJ databases">
        <title>New species isolated from human feces.</title>
        <authorList>
            <person name="Kitahara M."/>
            <person name="Shigeno Y."/>
            <person name="Shime M."/>
            <person name="Matsumoto Y."/>
            <person name="Nakamura S."/>
            <person name="Motooka D."/>
            <person name="Fukuoka S."/>
            <person name="Nishikawa H."/>
            <person name="Benno Y."/>
        </authorList>
    </citation>
    <scope>NUCLEOTIDE SEQUENCE</scope>
    <source>
        <strain evidence="8">MM59</strain>
    </source>
</reference>
<comment type="similarity">
    <text evidence="1">Belongs to the ETF alpha-subunit/FixB family.</text>
</comment>
<feature type="domain" description="Electron transfer flavoprotein alpha/beta-subunit N-terminal" evidence="7">
    <location>
        <begin position="5"/>
        <end position="217"/>
    </location>
</feature>
<evidence type="ECO:0000256" key="5">
    <source>
        <dbReference type="ARBA" id="ARBA00022982"/>
    </source>
</evidence>
<dbReference type="PROSITE" id="PS00696">
    <property type="entry name" value="ETF_ALPHA"/>
    <property type="match status" value="1"/>
</dbReference>
<dbReference type="Pfam" id="PF00766">
    <property type="entry name" value="ETF_alpha"/>
    <property type="match status" value="1"/>
</dbReference>
<keyword evidence="9" id="KW-1185">Reference proteome</keyword>
<dbReference type="InterPro" id="IPR018206">
    <property type="entry name" value="ETF_asu_C_CS"/>
</dbReference>
<name>A0A810Q989_9FIRM</name>
<organism evidence="8 9">
    <name type="scientific">Pusillibacter faecalis</name>
    <dbReference type="NCBI Taxonomy" id="2714358"/>
    <lineage>
        <taxon>Bacteria</taxon>
        <taxon>Bacillati</taxon>
        <taxon>Bacillota</taxon>
        <taxon>Clostridia</taxon>
        <taxon>Eubacteriales</taxon>
        <taxon>Oscillospiraceae</taxon>
        <taxon>Pusillibacter</taxon>
    </lineage>
</organism>
<feature type="binding site" evidence="6">
    <location>
        <position position="318"/>
    </location>
    <ligand>
        <name>FAD</name>
        <dbReference type="ChEBI" id="CHEBI:57692"/>
    </ligand>
</feature>
<dbReference type="PANTHER" id="PTHR43153:SF1">
    <property type="entry name" value="ELECTRON TRANSFER FLAVOPROTEIN SUBUNIT ALPHA, MITOCHONDRIAL"/>
    <property type="match status" value="1"/>
</dbReference>
<accession>A0A810Q989</accession>
<evidence type="ECO:0000256" key="2">
    <source>
        <dbReference type="ARBA" id="ARBA00022448"/>
    </source>
</evidence>
<proteinExistence type="inferred from homology"/>
<dbReference type="RefSeq" id="WP_187032802.1">
    <property type="nucleotide sequence ID" value="NZ_AP023420.1"/>
</dbReference>
<dbReference type="SUPFAM" id="SSF52402">
    <property type="entry name" value="Adenine nucleotide alpha hydrolases-like"/>
    <property type="match status" value="1"/>
</dbReference>
<dbReference type="Pfam" id="PF01012">
    <property type="entry name" value="ETF"/>
    <property type="match status" value="2"/>
</dbReference>
<comment type="cofactor">
    <cofactor evidence="6">
        <name>FAD</name>
        <dbReference type="ChEBI" id="CHEBI:57692"/>
    </cofactor>
    <text evidence="6">Binds 1 FAD per dimer.</text>
</comment>
<dbReference type="InterPro" id="IPR014730">
    <property type="entry name" value="ETF_a/b_N"/>
</dbReference>
<dbReference type="SMART" id="SM00893">
    <property type="entry name" value="ETF"/>
    <property type="match status" value="1"/>
</dbReference>
<protein>
    <submittedName>
        <fullName evidence="8">Electron transfer flavoprotein subunit alpha/FixB family protein</fullName>
    </submittedName>
</protein>
<dbReference type="InterPro" id="IPR029035">
    <property type="entry name" value="DHS-like_NAD/FAD-binding_dom"/>
</dbReference>
<keyword evidence="4 6" id="KW-0274">FAD</keyword>
<dbReference type="CDD" id="cd01715">
    <property type="entry name" value="ETF_alpha"/>
    <property type="match status" value="1"/>
</dbReference>
<dbReference type="InterPro" id="IPR014729">
    <property type="entry name" value="Rossmann-like_a/b/a_fold"/>
</dbReference>
<dbReference type="GO" id="GO:0009055">
    <property type="term" value="F:electron transfer activity"/>
    <property type="evidence" value="ECO:0007669"/>
    <property type="project" value="InterPro"/>
</dbReference>
<keyword evidence="3" id="KW-0285">Flavoprotein</keyword>
<dbReference type="InterPro" id="IPR033947">
    <property type="entry name" value="ETF_alpha_N"/>
</dbReference>
<feature type="binding site" evidence="6">
    <location>
        <begin position="266"/>
        <end position="267"/>
    </location>
    <ligand>
        <name>FAD</name>
        <dbReference type="ChEBI" id="CHEBI:57692"/>
    </ligand>
</feature>
<evidence type="ECO:0000256" key="3">
    <source>
        <dbReference type="ARBA" id="ARBA00022630"/>
    </source>
</evidence>
<dbReference type="InterPro" id="IPR014731">
    <property type="entry name" value="ETF_asu_C"/>
</dbReference>
<dbReference type="EMBL" id="AP023420">
    <property type="protein sequence ID" value="BCK82822.1"/>
    <property type="molecule type" value="Genomic_DNA"/>
</dbReference>
<dbReference type="KEGG" id="pfaa:MM59RIKEN_01410"/>